<dbReference type="InterPro" id="IPR003807">
    <property type="entry name" value="DUF202"/>
</dbReference>
<evidence type="ECO:0000256" key="2">
    <source>
        <dbReference type="ARBA" id="ARBA00022692"/>
    </source>
</evidence>
<dbReference type="EMBL" id="JAMFMB010000001">
    <property type="protein sequence ID" value="MCL6282209.1"/>
    <property type="molecule type" value="Genomic_DNA"/>
</dbReference>
<name>A0ABT0PX84_9RHOB</name>
<evidence type="ECO:0000256" key="5">
    <source>
        <dbReference type="SAM" id="Phobius"/>
    </source>
</evidence>
<feature type="domain" description="DUF202" evidence="6">
    <location>
        <begin position="6"/>
        <end position="68"/>
    </location>
</feature>
<evidence type="ECO:0000313" key="8">
    <source>
        <dbReference type="Proteomes" id="UP001203880"/>
    </source>
</evidence>
<keyword evidence="8" id="KW-1185">Reference proteome</keyword>
<keyword evidence="4 5" id="KW-0472">Membrane</keyword>
<evidence type="ECO:0000259" key="6">
    <source>
        <dbReference type="Pfam" id="PF02656"/>
    </source>
</evidence>
<comment type="subcellular location">
    <subcellularLocation>
        <location evidence="1">Endomembrane system</location>
        <topology evidence="1">Multi-pass membrane protein</topology>
    </subcellularLocation>
</comment>
<organism evidence="7 8">
    <name type="scientific">Ruegeria spongiae</name>
    <dbReference type="NCBI Taxonomy" id="2942209"/>
    <lineage>
        <taxon>Bacteria</taxon>
        <taxon>Pseudomonadati</taxon>
        <taxon>Pseudomonadota</taxon>
        <taxon>Alphaproteobacteria</taxon>
        <taxon>Rhodobacterales</taxon>
        <taxon>Roseobacteraceae</taxon>
        <taxon>Ruegeria</taxon>
    </lineage>
</organism>
<dbReference type="Pfam" id="PF02656">
    <property type="entry name" value="DUF202"/>
    <property type="match status" value="1"/>
</dbReference>
<feature type="transmembrane region" description="Helical" evidence="5">
    <location>
        <begin position="15"/>
        <end position="35"/>
    </location>
</feature>
<feature type="transmembrane region" description="Helical" evidence="5">
    <location>
        <begin position="82"/>
        <end position="103"/>
    </location>
</feature>
<gene>
    <name evidence="7" type="ORF">M3P21_01595</name>
</gene>
<evidence type="ECO:0000256" key="4">
    <source>
        <dbReference type="ARBA" id="ARBA00023136"/>
    </source>
</evidence>
<evidence type="ECO:0000313" key="7">
    <source>
        <dbReference type="EMBL" id="MCL6282209.1"/>
    </source>
</evidence>
<keyword evidence="3 5" id="KW-1133">Transmembrane helix</keyword>
<evidence type="ECO:0000256" key="1">
    <source>
        <dbReference type="ARBA" id="ARBA00004127"/>
    </source>
</evidence>
<proteinExistence type="predicted"/>
<accession>A0ABT0PX84</accession>
<dbReference type="Proteomes" id="UP001203880">
    <property type="component" value="Unassembled WGS sequence"/>
</dbReference>
<reference evidence="7" key="1">
    <citation type="submission" date="2022-05" db="EMBL/GenBank/DDBJ databases">
        <authorList>
            <person name="Park J.-S."/>
        </authorList>
    </citation>
    <scope>NUCLEOTIDE SEQUENCE</scope>
    <source>
        <strain evidence="7">2012CJ41-6</strain>
    </source>
</reference>
<protein>
    <submittedName>
        <fullName evidence="7">DUF202 domain-containing protein</fullName>
    </submittedName>
</protein>
<feature type="transmembrane region" description="Helical" evidence="5">
    <location>
        <begin position="41"/>
        <end position="61"/>
    </location>
</feature>
<keyword evidence="2 5" id="KW-0812">Transmembrane</keyword>
<comment type="caution">
    <text evidence="7">The sequence shown here is derived from an EMBL/GenBank/DDBJ whole genome shotgun (WGS) entry which is preliminary data.</text>
</comment>
<sequence length="106" mass="12043">MIDSYREHASNERTFLAWVRTVIAIIGFGVVATRFNDQATTFWTEMLMLGAGALVLLLAYIRMRRMHRRIASKTPTDDYEDSADVFLLVLVASLFALLGAFVLHVY</sequence>
<dbReference type="RefSeq" id="WP_249706238.1">
    <property type="nucleotide sequence ID" value="NZ_JAMFMB010000001.1"/>
</dbReference>
<evidence type="ECO:0000256" key="3">
    <source>
        <dbReference type="ARBA" id="ARBA00022989"/>
    </source>
</evidence>